<accession>A0A4Q0SX47</accession>
<dbReference type="Proteomes" id="UP000289437">
    <property type="component" value="Unassembled WGS sequence"/>
</dbReference>
<evidence type="ECO:0000313" key="2">
    <source>
        <dbReference type="Proteomes" id="UP000289437"/>
    </source>
</evidence>
<keyword evidence="2" id="KW-1185">Reference proteome</keyword>
<reference evidence="2" key="2">
    <citation type="submission" date="2019-02" db="EMBL/GenBank/DDBJ databases">
        <title>Granulicella sibirica sp. nov., a psychrotolerant acidobacterium isolated from an organic soil layer in forested tundra, West Siberia.</title>
        <authorList>
            <person name="Oshkin I.Y."/>
            <person name="Kulichevskaya I.S."/>
            <person name="Rijpstra W.I.C."/>
            <person name="Sinninghe Damste J.S."/>
            <person name="Rakitin A.L."/>
            <person name="Ravin N.V."/>
            <person name="Dedysh S.N."/>
        </authorList>
    </citation>
    <scope>NUCLEOTIDE SEQUENCE [LARGE SCALE GENOMIC DNA]</scope>
    <source>
        <strain evidence="2">AF10</strain>
    </source>
</reference>
<dbReference type="AlphaFoldDB" id="A0A4Q0SX47"/>
<gene>
    <name evidence="1" type="ORF">GRAN_3643</name>
</gene>
<organism evidence="1 2">
    <name type="scientific">Granulicella sibirica</name>
    <dbReference type="NCBI Taxonomy" id="2479048"/>
    <lineage>
        <taxon>Bacteria</taxon>
        <taxon>Pseudomonadati</taxon>
        <taxon>Acidobacteriota</taxon>
        <taxon>Terriglobia</taxon>
        <taxon>Terriglobales</taxon>
        <taxon>Acidobacteriaceae</taxon>
        <taxon>Granulicella</taxon>
    </lineage>
</organism>
<reference evidence="1 2" key="1">
    <citation type="submission" date="2018-11" db="EMBL/GenBank/DDBJ databases">
        <authorList>
            <person name="Mardanov A.V."/>
            <person name="Ravin N.V."/>
            <person name="Dedysh S.N."/>
        </authorList>
    </citation>
    <scope>NUCLEOTIDE SEQUENCE [LARGE SCALE GENOMIC DNA]</scope>
    <source>
        <strain evidence="1 2">AF10</strain>
    </source>
</reference>
<evidence type="ECO:0000313" key="1">
    <source>
        <dbReference type="EMBL" id="RXH54540.1"/>
    </source>
</evidence>
<sequence>MFALRSQRRPLGDCAFHYFNVRCCFAGFDRLNVVADRRRTSCDGKDGMR</sequence>
<name>A0A4Q0SX47_9BACT</name>
<proteinExistence type="predicted"/>
<protein>
    <submittedName>
        <fullName evidence="1">Uncharacterized protein</fullName>
    </submittedName>
</protein>
<comment type="caution">
    <text evidence="1">The sequence shown here is derived from an EMBL/GenBank/DDBJ whole genome shotgun (WGS) entry which is preliminary data.</text>
</comment>
<dbReference type="EMBL" id="RDSM01000003">
    <property type="protein sequence ID" value="RXH54540.1"/>
    <property type="molecule type" value="Genomic_DNA"/>
</dbReference>